<sequence>MEDGSVSVVQLFLPPPPPPPPAGEHRPAFRRELRRVEAVRGPRRRSHSHRHERSRTEGWSSSRSSAYPHRGRGASTAGASGTATGEGGRHMPVSPPFSAPHARRQPEYWPTMVSCQGGIGSCPAGQPGARTCAAYSPRASRIGTARAAHAHLRPARHRAVPGSPCSSWCSLFSPRLLWPRCGRAGRRGALVAALKSA</sequence>
<feature type="compositionally biased region" description="Pro residues" evidence="1">
    <location>
        <begin position="13"/>
        <end position="22"/>
    </location>
</feature>
<feature type="compositionally biased region" description="Low complexity" evidence="1">
    <location>
        <begin position="73"/>
        <end position="83"/>
    </location>
</feature>
<dbReference type="AlphaFoldDB" id="A0A2T7EY87"/>
<dbReference type="EMBL" id="CM009750">
    <property type="protein sequence ID" value="PUZ72780.1"/>
    <property type="molecule type" value="Genomic_DNA"/>
</dbReference>
<dbReference type="Gramene" id="PUZ72780">
    <property type="protein sequence ID" value="PUZ72780"/>
    <property type="gene ID" value="GQ55_2G422400"/>
</dbReference>
<gene>
    <name evidence="2" type="ORF">GQ55_2G422400</name>
</gene>
<feature type="region of interest" description="Disordered" evidence="1">
    <location>
        <begin position="1"/>
        <end position="102"/>
    </location>
</feature>
<evidence type="ECO:0000313" key="2">
    <source>
        <dbReference type="EMBL" id="PUZ72780.1"/>
    </source>
</evidence>
<evidence type="ECO:0000313" key="3">
    <source>
        <dbReference type="Proteomes" id="UP000244336"/>
    </source>
</evidence>
<proteinExistence type="predicted"/>
<feature type="compositionally biased region" description="Basic and acidic residues" evidence="1">
    <location>
        <begin position="23"/>
        <end position="40"/>
    </location>
</feature>
<protein>
    <submittedName>
        <fullName evidence="2">Uncharacterized protein</fullName>
    </submittedName>
</protein>
<keyword evidence="3" id="KW-1185">Reference proteome</keyword>
<evidence type="ECO:0000256" key="1">
    <source>
        <dbReference type="SAM" id="MobiDB-lite"/>
    </source>
</evidence>
<organism evidence="2 3">
    <name type="scientific">Panicum hallii var. hallii</name>
    <dbReference type="NCBI Taxonomy" id="1504633"/>
    <lineage>
        <taxon>Eukaryota</taxon>
        <taxon>Viridiplantae</taxon>
        <taxon>Streptophyta</taxon>
        <taxon>Embryophyta</taxon>
        <taxon>Tracheophyta</taxon>
        <taxon>Spermatophyta</taxon>
        <taxon>Magnoliopsida</taxon>
        <taxon>Liliopsida</taxon>
        <taxon>Poales</taxon>
        <taxon>Poaceae</taxon>
        <taxon>PACMAD clade</taxon>
        <taxon>Panicoideae</taxon>
        <taxon>Panicodae</taxon>
        <taxon>Paniceae</taxon>
        <taxon>Panicinae</taxon>
        <taxon>Panicum</taxon>
        <taxon>Panicum sect. Panicum</taxon>
    </lineage>
</organism>
<reference evidence="2 3" key="1">
    <citation type="submission" date="2018-04" db="EMBL/GenBank/DDBJ databases">
        <title>WGS assembly of Panicum hallii var. hallii HAL2.</title>
        <authorList>
            <person name="Lovell J."/>
            <person name="Jenkins J."/>
            <person name="Lowry D."/>
            <person name="Mamidi S."/>
            <person name="Sreedasyam A."/>
            <person name="Weng X."/>
            <person name="Barry K."/>
            <person name="Bonette J."/>
            <person name="Campitelli B."/>
            <person name="Daum C."/>
            <person name="Gordon S."/>
            <person name="Gould B."/>
            <person name="Lipzen A."/>
            <person name="MacQueen A."/>
            <person name="Palacio-Mejia J."/>
            <person name="Plott C."/>
            <person name="Shakirov E."/>
            <person name="Shu S."/>
            <person name="Yoshinaga Y."/>
            <person name="Zane M."/>
            <person name="Rokhsar D."/>
            <person name="Grimwood J."/>
            <person name="Schmutz J."/>
            <person name="Juenger T."/>
        </authorList>
    </citation>
    <scope>NUCLEOTIDE SEQUENCE [LARGE SCALE GENOMIC DNA]</scope>
    <source>
        <strain evidence="3">cv. HAL2</strain>
    </source>
</reference>
<dbReference type="Proteomes" id="UP000244336">
    <property type="component" value="Chromosome 2"/>
</dbReference>
<accession>A0A2T7EY87</accession>
<name>A0A2T7EY87_9POAL</name>
<feature type="compositionally biased region" description="Basic residues" evidence="1">
    <location>
        <begin position="41"/>
        <end position="53"/>
    </location>
</feature>